<name>A0AA35L5R6_9SAUR</name>
<gene>
    <name evidence="2" type="ORF">PODLI_1B015619</name>
</gene>
<evidence type="ECO:0000256" key="1">
    <source>
        <dbReference type="SAM" id="MobiDB-lite"/>
    </source>
</evidence>
<dbReference type="Proteomes" id="UP001178461">
    <property type="component" value="Chromosome 13"/>
</dbReference>
<feature type="region of interest" description="Disordered" evidence="1">
    <location>
        <begin position="68"/>
        <end position="107"/>
    </location>
</feature>
<reference evidence="2" key="1">
    <citation type="submission" date="2022-12" db="EMBL/GenBank/DDBJ databases">
        <authorList>
            <person name="Alioto T."/>
            <person name="Alioto T."/>
            <person name="Gomez Garrido J."/>
        </authorList>
    </citation>
    <scope>NUCLEOTIDE SEQUENCE</scope>
</reference>
<organism evidence="2 3">
    <name type="scientific">Podarcis lilfordi</name>
    <name type="common">Lilford's wall lizard</name>
    <dbReference type="NCBI Taxonomy" id="74358"/>
    <lineage>
        <taxon>Eukaryota</taxon>
        <taxon>Metazoa</taxon>
        <taxon>Chordata</taxon>
        <taxon>Craniata</taxon>
        <taxon>Vertebrata</taxon>
        <taxon>Euteleostomi</taxon>
        <taxon>Lepidosauria</taxon>
        <taxon>Squamata</taxon>
        <taxon>Bifurcata</taxon>
        <taxon>Unidentata</taxon>
        <taxon>Episquamata</taxon>
        <taxon>Laterata</taxon>
        <taxon>Lacertibaenia</taxon>
        <taxon>Lacertidae</taxon>
        <taxon>Podarcis</taxon>
    </lineage>
</organism>
<feature type="compositionally biased region" description="Polar residues" evidence="1">
    <location>
        <begin position="80"/>
        <end position="107"/>
    </location>
</feature>
<accession>A0AA35L5R6</accession>
<sequence>MCYQLSCPPLHSSCCPGKDPAFTGTFYSSTRLEEAHRMGGWVKLASPRRLSFPRDLFSLQSQASFRTEKQRNTDLKLLGSSPSCSPHLNTQGYSFQHSLRTPNSEYI</sequence>
<proteinExistence type="predicted"/>
<evidence type="ECO:0000313" key="2">
    <source>
        <dbReference type="EMBL" id="CAI5790335.1"/>
    </source>
</evidence>
<keyword evidence="3" id="KW-1185">Reference proteome</keyword>
<dbReference type="EMBL" id="OX395138">
    <property type="protein sequence ID" value="CAI5790335.1"/>
    <property type="molecule type" value="Genomic_DNA"/>
</dbReference>
<dbReference type="AlphaFoldDB" id="A0AA35L5R6"/>
<evidence type="ECO:0000313" key="3">
    <source>
        <dbReference type="Proteomes" id="UP001178461"/>
    </source>
</evidence>
<protein>
    <submittedName>
        <fullName evidence="2">Uncharacterized protein</fullName>
    </submittedName>
</protein>